<dbReference type="CDD" id="cd00483">
    <property type="entry name" value="HPPK"/>
    <property type="match status" value="1"/>
</dbReference>
<keyword evidence="6" id="KW-0547">Nucleotide-binding</keyword>
<evidence type="ECO:0000256" key="12">
    <source>
        <dbReference type="ARBA" id="ARBA00033413"/>
    </source>
</evidence>
<reference evidence="14 15" key="1">
    <citation type="submission" date="2019-12" db="EMBL/GenBank/DDBJ databases">
        <title>Genomic-based taxomic classification of the family Erythrobacteraceae.</title>
        <authorList>
            <person name="Xu L."/>
        </authorList>
    </citation>
    <scope>NUCLEOTIDE SEQUENCE [LARGE SCALE GENOMIC DNA]</scope>
    <source>
        <strain evidence="14 15">JCM 17802</strain>
    </source>
</reference>
<comment type="caution">
    <text evidence="14">The sequence shown here is derived from an EMBL/GenBank/DDBJ whole genome shotgun (WGS) entry which is preliminary data.</text>
</comment>
<evidence type="ECO:0000256" key="9">
    <source>
        <dbReference type="ARBA" id="ARBA00022909"/>
    </source>
</evidence>
<comment type="similarity">
    <text evidence="2">Belongs to the HPPK family.</text>
</comment>
<evidence type="ECO:0000313" key="14">
    <source>
        <dbReference type="EMBL" id="MXO55301.1"/>
    </source>
</evidence>
<dbReference type="GO" id="GO:0016301">
    <property type="term" value="F:kinase activity"/>
    <property type="evidence" value="ECO:0007669"/>
    <property type="project" value="UniProtKB-KW"/>
</dbReference>
<evidence type="ECO:0000256" key="2">
    <source>
        <dbReference type="ARBA" id="ARBA00005810"/>
    </source>
</evidence>
<dbReference type="InterPro" id="IPR035907">
    <property type="entry name" value="Hppk_sf"/>
</dbReference>
<keyword evidence="7 14" id="KW-0418">Kinase</keyword>
<name>A0A6I4SHU9_9SPHN</name>
<evidence type="ECO:0000259" key="13">
    <source>
        <dbReference type="Pfam" id="PF01288"/>
    </source>
</evidence>
<keyword evidence="15" id="KW-1185">Reference proteome</keyword>
<dbReference type="RefSeq" id="WP_160596642.1">
    <property type="nucleotide sequence ID" value="NZ_WTYS01000001.1"/>
</dbReference>
<evidence type="ECO:0000256" key="8">
    <source>
        <dbReference type="ARBA" id="ARBA00022840"/>
    </source>
</evidence>
<dbReference type="GO" id="GO:0046654">
    <property type="term" value="P:tetrahydrofolate biosynthetic process"/>
    <property type="evidence" value="ECO:0007669"/>
    <property type="project" value="UniProtKB-UniPathway"/>
</dbReference>
<sequence>MRPSLTHSYLIALGSNTPHPLHGPPKKVLRAAIDALAPLGSVHKTSRLITSAPLGPARRQYANGAALLESEIGPVELLASLKQIERQFGIRRGGRWRARVLDLDIIMWSGGIWASSGLLIPHHLFRERDFVLGPASCIAGDWRDPLTGLKLRHLRARLNKKS</sequence>
<dbReference type="GO" id="GO:0003848">
    <property type="term" value="F:2-amino-4-hydroxy-6-hydroxymethyldihydropteridine diphosphokinase activity"/>
    <property type="evidence" value="ECO:0007669"/>
    <property type="project" value="UniProtKB-EC"/>
</dbReference>
<proteinExistence type="inferred from homology"/>
<dbReference type="AlphaFoldDB" id="A0A6I4SHU9"/>
<gene>
    <name evidence="14" type="primary">folK</name>
    <name evidence="14" type="ORF">GRI36_00250</name>
</gene>
<dbReference type="InterPro" id="IPR000550">
    <property type="entry name" value="Hppk"/>
</dbReference>
<dbReference type="Pfam" id="PF01288">
    <property type="entry name" value="HPPK"/>
    <property type="match status" value="1"/>
</dbReference>
<dbReference type="PANTHER" id="PTHR43071:SF1">
    <property type="entry name" value="2-AMINO-4-HYDROXY-6-HYDROXYMETHYLDIHYDROPTERIDINE PYROPHOSPHOKINASE"/>
    <property type="match status" value="1"/>
</dbReference>
<dbReference type="GO" id="GO:0005524">
    <property type="term" value="F:ATP binding"/>
    <property type="evidence" value="ECO:0007669"/>
    <property type="project" value="UniProtKB-KW"/>
</dbReference>
<evidence type="ECO:0000256" key="1">
    <source>
        <dbReference type="ARBA" id="ARBA00005051"/>
    </source>
</evidence>
<dbReference type="GO" id="GO:0046656">
    <property type="term" value="P:folic acid biosynthetic process"/>
    <property type="evidence" value="ECO:0007669"/>
    <property type="project" value="UniProtKB-KW"/>
</dbReference>
<keyword evidence="5 14" id="KW-0808">Transferase</keyword>
<dbReference type="Gene3D" id="3.30.70.560">
    <property type="entry name" value="7,8-Dihydro-6-hydroxymethylpterin-pyrophosphokinase HPPK"/>
    <property type="match status" value="1"/>
</dbReference>
<evidence type="ECO:0000256" key="7">
    <source>
        <dbReference type="ARBA" id="ARBA00022777"/>
    </source>
</evidence>
<dbReference type="OrthoDB" id="9808041at2"/>
<comment type="pathway">
    <text evidence="1">Cofactor biosynthesis; tetrahydrofolate biosynthesis; 2-amino-4-hydroxy-6-hydroxymethyl-7,8-dihydropteridine diphosphate from 7,8-dihydroneopterin triphosphate: step 4/4.</text>
</comment>
<dbReference type="EMBL" id="WTYS01000001">
    <property type="protein sequence ID" value="MXO55301.1"/>
    <property type="molecule type" value="Genomic_DNA"/>
</dbReference>
<dbReference type="UniPathway" id="UPA00077">
    <property type="reaction ID" value="UER00155"/>
</dbReference>
<evidence type="ECO:0000256" key="5">
    <source>
        <dbReference type="ARBA" id="ARBA00022679"/>
    </source>
</evidence>
<dbReference type="EC" id="2.7.6.3" evidence="3"/>
<dbReference type="NCBIfam" id="TIGR01498">
    <property type="entry name" value="folK"/>
    <property type="match status" value="1"/>
</dbReference>
<evidence type="ECO:0000256" key="6">
    <source>
        <dbReference type="ARBA" id="ARBA00022741"/>
    </source>
</evidence>
<keyword evidence="8" id="KW-0067">ATP-binding</keyword>
<evidence type="ECO:0000256" key="4">
    <source>
        <dbReference type="ARBA" id="ARBA00016218"/>
    </source>
</evidence>
<feature type="domain" description="7,8-dihydro-6-hydroxymethylpterin-pyrophosphokinase" evidence="13">
    <location>
        <begin position="11"/>
        <end position="138"/>
    </location>
</feature>
<dbReference type="Proteomes" id="UP000468943">
    <property type="component" value="Unassembled WGS sequence"/>
</dbReference>
<evidence type="ECO:0000256" key="10">
    <source>
        <dbReference type="ARBA" id="ARBA00029409"/>
    </source>
</evidence>
<accession>A0A6I4SHU9</accession>
<dbReference type="SUPFAM" id="SSF55083">
    <property type="entry name" value="6-hydroxymethyl-7,8-dihydropterin pyrophosphokinase, HPPK"/>
    <property type="match status" value="1"/>
</dbReference>
<organism evidence="14 15">
    <name type="scientific">Pontixanthobacter gangjinensis</name>
    <dbReference type="NCBI Taxonomy" id="1028742"/>
    <lineage>
        <taxon>Bacteria</taxon>
        <taxon>Pseudomonadati</taxon>
        <taxon>Pseudomonadota</taxon>
        <taxon>Alphaproteobacteria</taxon>
        <taxon>Sphingomonadales</taxon>
        <taxon>Erythrobacteraceae</taxon>
        <taxon>Pontixanthobacter</taxon>
    </lineage>
</organism>
<protein>
    <recommendedName>
        <fullName evidence="4">2-amino-4-hydroxy-6-hydroxymethyldihydropteridine pyrophosphokinase</fullName>
        <ecNumber evidence="3">2.7.6.3</ecNumber>
    </recommendedName>
    <alternativeName>
        <fullName evidence="11">6-hydroxymethyl-7,8-dihydropterin pyrophosphokinase</fullName>
    </alternativeName>
    <alternativeName>
        <fullName evidence="12">7,8-dihydro-6-hydroxymethylpterin-pyrophosphokinase</fullName>
    </alternativeName>
</protein>
<dbReference type="PANTHER" id="PTHR43071">
    <property type="entry name" value="2-AMINO-4-HYDROXY-6-HYDROXYMETHYLDIHYDROPTERIDINE PYROPHOSPHOKINASE"/>
    <property type="match status" value="1"/>
</dbReference>
<evidence type="ECO:0000256" key="11">
    <source>
        <dbReference type="ARBA" id="ARBA00029766"/>
    </source>
</evidence>
<evidence type="ECO:0000256" key="3">
    <source>
        <dbReference type="ARBA" id="ARBA00013253"/>
    </source>
</evidence>
<evidence type="ECO:0000313" key="15">
    <source>
        <dbReference type="Proteomes" id="UP000468943"/>
    </source>
</evidence>
<keyword evidence="9" id="KW-0289">Folate biosynthesis</keyword>
<comment type="function">
    <text evidence="10">Catalyzes the transfer of pyrophosphate from adenosine triphosphate (ATP) to 6-hydroxymethyl-7,8-dihydropterin, an enzymatic step in folate biosynthesis pathway.</text>
</comment>